<dbReference type="SMART" id="SM00209">
    <property type="entry name" value="TSP1"/>
    <property type="match status" value="3"/>
</dbReference>
<feature type="binding site" evidence="15">
    <location>
        <position position="317"/>
    </location>
    <ligand>
        <name>Ca(2+)</name>
        <dbReference type="ChEBI" id="CHEBI:29108"/>
        <label>1</label>
    </ligand>
</feature>
<keyword evidence="13" id="KW-0325">Glycoprotein</keyword>
<feature type="disulfide bond" evidence="16">
    <location>
        <begin position="299"/>
        <end position="345"/>
    </location>
</feature>
<comment type="caution">
    <text evidence="17">Lacks conserved residue(s) required for the propagation of feature annotation.</text>
</comment>
<sequence length="1092" mass="123623">MFRNGSNAKKYSHKLLNCATMGNTLHELYFLKSRLKEYGLVTPISTDSEGHFLSHLLSANHKQRIKRDVPAGSEPAGERLFFNITAFDKEFHLRLRPNKRLVAPGAMVEWHDERILRRELLKTDCTFIGDITDVPGASVAINNCDGLAGMIRTDSDEYIIEPLERGTQENEENGRVHVVYRRSALFQAPSDPDLHVPGLLDSIGKQVNHTVRKRRHAGDDKYSIEVLLGVDDSVVRFHGKEHVQNYLLTLMNIVNEIYHDESLDAHINVVLVRMIMLGYAKSISLIERGNPSRSLENVCRWAFVQQKEDPEHSEHHDHSIFLTRQGFGPTGYAPVTGMCHPVRSCTLNHEDGFSSAFVVAHETGHVLGMEHDGQGNRCGDETAMGSVMAPLVQAAFHRYHWSMCSGQELKRYIHSYDCLMDDPFKHDWPQLPELPGINYSMDEQCRFDFGVGYKICTSFRTFDPCKQLWCSHPDNPYFCKTKKGPPLDGTECAPGKWCYKGHCMWTNANQVKQDGAWGTWTKYGSCSRSCGTGVRFRTRQCNNPVPSNGGQDCPGVNYEFQLCNTDDCSKHFEDFRAQQCQLRNSHFEYQNAKHHWLPYEHPDGEFNKRCHLYCQSKETDDVAYMKQLVHDGTRCSYKDPYSICVRGECVKVGCDREIGSNKVEDKCGVCGGDNSHCRTVKGTFTRTPKKTGYLKMFLIPPGARHVIIQENEAFPHILAVKNQATGHYILNGKGEEVRSHSFIDLGVEWDYVNEDNIETLHTDGPLHDAIIPKDNETRSTLMYKYIIHEDSVPVNNNNVIQEDTYEWALKSWSPCSRPCAGGFQYTKYGCRKKGDSKMTHRSYCDVNKKPKPIRRMCNLQDCTQPQWIAEEWEHCTKTCGSLGYQIRTVRCMQFLHTGTNRSIHSKYCSGEKPEARRPCNRAPCPAQWRTGAWSEVDEPCGGDKSIFCQMEVLARYCSIPGYSKLCCESCSKRSLSSLLPEAAETEEELRFGSASQLLESLTASVNGTLKLPPQSPRGSGPASRKAKQTSTTAPHRTNSYSKTPKRPTQATKPRARNLPAVALHGHSTNATSRQLDGSRDNRWPKAISEVER</sequence>
<reference evidence="21 22" key="1">
    <citation type="submission" date="2020-10" db="EMBL/GenBank/DDBJ databases">
        <title>Pygocentrus nattereri (red-bellied piranha) genome, fPygNat1, primary haplotype.</title>
        <authorList>
            <person name="Myers G."/>
            <person name="Meyer A."/>
            <person name="Karagic N."/>
            <person name="Pippel M."/>
            <person name="Winkler S."/>
            <person name="Tracey A."/>
            <person name="Wood J."/>
            <person name="Formenti G."/>
            <person name="Howe K."/>
            <person name="Fedrigo O."/>
            <person name="Jarvis E.D."/>
        </authorList>
    </citation>
    <scope>NUCLEOTIDE SEQUENCE [LARGE SCALE GENOMIC DNA]</scope>
</reference>
<feature type="compositionally biased region" description="Basic and acidic residues" evidence="18">
    <location>
        <begin position="1076"/>
        <end position="1092"/>
    </location>
</feature>
<feature type="binding site" evidence="15 17">
    <location>
        <position position="361"/>
    </location>
    <ligand>
        <name>Zn(2+)</name>
        <dbReference type="ChEBI" id="CHEBI:29105"/>
        <note>catalytic</note>
    </ligand>
</feature>
<dbReference type="FunFam" id="3.40.390.10:FF:000008">
    <property type="entry name" value="A disintegrin and metalloproteinase with thrombospondin motifs 3"/>
    <property type="match status" value="1"/>
</dbReference>
<dbReference type="FunFam" id="2.60.120.830:FF:000001">
    <property type="entry name" value="A disintegrin and metalloproteinase with thrombospondin motifs 1"/>
    <property type="match status" value="1"/>
</dbReference>
<evidence type="ECO:0000256" key="13">
    <source>
        <dbReference type="ARBA" id="ARBA00023180"/>
    </source>
</evidence>
<dbReference type="PROSITE" id="PS50092">
    <property type="entry name" value="TSP1"/>
    <property type="match status" value="3"/>
</dbReference>
<dbReference type="InterPro" id="IPR045371">
    <property type="entry name" value="ADAMTS_CR_3"/>
</dbReference>
<dbReference type="InterPro" id="IPR024079">
    <property type="entry name" value="MetalloPept_cat_dom_sf"/>
</dbReference>
<dbReference type="Pfam" id="PF01562">
    <property type="entry name" value="Pep_M12B_propep"/>
    <property type="match status" value="1"/>
</dbReference>
<evidence type="ECO:0000256" key="8">
    <source>
        <dbReference type="ARBA" id="ARBA00022801"/>
    </source>
</evidence>
<dbReference type="InterPro" id="IPR041645">
    <property type="entry name" value="ADAMTS_CR_2"/>
</dbReference>
<feature type="binding site" evidence="15">
    <location>
        <position position="421"/>
    </location>
    <ligand>
        <name>Ca(2+)</name>
        <dbReference type="ChEBI" id="CHEBI:29108"/>
        <label>2</label>
    </ligand>
</feature>
<dbReference type="Gene3D" id="3.40.390.10">
    <property type="entry name" value="Collagenase (Catalytic Domain)"/>
    <property type="match status" value="1"/>
</dbReference>
<dbReference type="FunFam" id="2.20.100.10:FF:000006">
    <property type="entry name" value="A disintegrin and metalloproteinase with thrombospondin motifs 1"/>
    <property type="match status" value="1"/>
</dbReference>
<evidence type="ECO:0000256" key="6">
    <source>
        <dbReference type="ARBA" id="ARBA00022729"/>
    </source>
</evidence>
<evidence type="ECO:0000256" key="17">
    <source>
        <dbReference type="PROSITE-ProRule" id="PRU00276"/>
    </source>
</evidence>
<evidence type="ECO:0000256" key="11">
    <source>
        <dbReference type="ARBA" id="ARBA00023145"/>
    </source>
</evidence>
<feature type="disulfide bond" evidence="16">
    <location>
        <begin position="456"/>
        <end position="479"/>
    </location>
</feature>
<dbReference type="CDD" id="cd04273">
    <property type="entry name" value="ZnMc_ADAMTS_like"/>
    <property type="match status" value="1"/>
</dbReference>
<evidence type="ECO:0000256" key="3">
    <source>
        <dbReference type="ARBA" id="ARBA00022530"/>
    </source>
</evidence>
<reference evidence="21" key="2">
    <citation type="submission" date="2025-08" db="UniProtKB">
        <authorList>
            <consortium name="Ensembl"/>
        </authorList>
    </citation>
    <scope>IDENTIFICATION</scope>
</reference>
<evidence type="ECO:0000259" key="20">
    <source>
        <dbReference type="PROSITE" id="PS50900"/>
    </source>
</evidence>
<dbReference type="Pfam" id="PF19030">
    <property type="entry name" value="TSP1_ADAMTS"/>
    <property type="match status" value="2"/>
</dbReference>
<dbReference type="GO" id="GO:0006508">
    <property type="term" value="P:proteolysis"/>
    <property type="evidence" value="ECO:0007669"/>
    <property type="project" value="UniProtKB-KW"/>
</dbReference>
<keyword evidence="2" id="KW-0964">Secreted</keyword>
<dbReference type="PANTHER" id="PTHR13723">
    <property type="entry name" value="ADAMTS A DISINTEGRIN AND METALLOPROTEASE WITH THROMBOSPONDIN MOTIFS PROTEASE"/>
    <property type="match status" value="1"/>
</dbReference>
<feature type="binding site" evidence="15">
    <location>
        <position position="225"/>
    </location>
    <ligand>
        <name>Ca(2+)</name>
        <dbReference type="ChEBI" id="CHEBI:29108"/>
        <label>1</label>
    </ligand>
</feature>
<dbReference type="FunFam" id="2.20.100.10:FF:000011">
    <property type="entry name" value="A disintegrin and metalloproteinase with thrombospondin motifs 3"/>
    <property type="match status" value="1"/>
</dbReference>
<reference evidence="21" key="3">
    <citation type="submission" date="2025-09" db="UniProtKB">
        <authorList>
            <consortium name="Ensembl"/>
        </authorList>
    </citation>
    <scope>IDENTIFICATION</scope>
</reference>
<dbReference type="InterPro" id="IPR013273">
    <property type="entry name" value="ADAMTS/ADAMTS-like"/>
</dbReference>
<gene>
    <name evidence="21" type="primary">ADAMTS20</name>
</gene>
<dbReference type="GO" id="GO:0004222">
    <property type="term" value="F:metalloendopeptidase activity"/>
    <property type="evidence" value="ECO:0007669"/>
    <property type="project" value="InterPro"/>
</dbReference>
<evidence type="ECO:0000256" key="9">
    <source>
        <dbReference type="ARBA" id="ARBA00022833"/>
    </source>
</evidence>
<dbReference type="SUPFAM" id="SSF55486">
    <property type="entry name" value="Metalloproteases ('zincins'), catalytic domain"/>
    <property type="match status" value="1"/>
</dbReference>
<dbReference type="Gene3D" id="2.60.120.830">
    <property type="match status" value="1"/>
</dbReference>
<evidence type="ECO:0000256" key="4">
    <source>
        <dbReference type="ARBA" id="ARBA00022670"/>
    </source>
</evidence>
<keyword evidence="9 15" id="KW-0862">Zinc</keyword>
<keyword evidence="6" id="KW-0732">Signal</keyword>
<dbReference type="PANTHER" id="PTHR13723:SF158">
    <property type="entry name" value="A DISINTEGRIN AND METALLOPROTEINASE WITH THROMBOSPONDIN MOTIFS 3"/>
    <property type="match status" value="1"/>
</dbReference>
<dbReference type="Pfam" id="PF19236">
    <property type="entry name" value="ADAMTS_CR_3"/>
    <property type="match status" value="1"/>
</dbReference>
<feature type="active site" evidence="14 17">
    <location>
        <position position="362"/>
    </location>
</feature>
<dbReference type="Proteomes" id="UP001501920">
    <property type="component" value="Chromosome 20"/>
</dbReference>
<dbReference type="GeneTree" id="ENSGT00940000156085"/>
<dbReference type="InterPro" id="IPR050439">
    <property type="entry name" value="ADAMTS_ADAMTS-like"/>
</dbReference>
<evidence type="ECO:0000256" key="2">
    <source>
        <dbReference type="ARBA" id="ARBA00022525"/>
    </source>
</evidence>
<comment type="subcellular location">
    <subcellularLocation>
        <location evidence="1">Secreted</location>
        <location evidence="1">Extracellular space</location>
        <location evidence="1">Extracellular matrix</location>
    </subcellularLocation>
</comment>
<feature type="binding site" evidence="15">
    <location>
        <position position="225"/>
    </location>
    <ligand>
        <name>Ca(2+)</name>
        <dbReference type="ChEBI" id="CHEBI:29108"/>
        <label>2</label>
    </ligand>
</feature>
<dbReference type="InterPro" id="IPR010909">
    <property type="entry name" value="PLAC"/>
</dbReference>
<feature type="disulfide bond" evidence="16">
    <location>
        <begin position="530"/>
        <end position="568"/>
    </location>
</feature>
<evidence type="ECO:0008006" key="23">
    <source>
        <dbReference type="Google" id="ProtNLM"/>
    </source>
</evidence>
<evidence type="ECO:0000256" key="16">
    <source>
        <dbReference type="PIRSR" id="PIRSR613273-3"/>
    </source>
</evidence>
<feature type="domain" description="PLAC" evidence="20">
    <location>
        <begin position="936"/>
        <end position="974"/>
    </location>
</feature>
<dbReference type="Gene3D" id="3.40.1620.60">
    <property type="match status" value="1"/>
</dbReference>
<dbReference type="PRINTS" id="PR01857">
    <property type="entry name" value="ADAMTSFAMILY"/>
</dbReference>
<dbReference type="InterPro" id="IPR001590">
    <property type="entry name" value="Peptidase_M12B"/>
</dbReference>
<evidence type="ECO:0000256" key="18">
    <source>
        <dbReference type="SAM" id="MobiDB-lite"/>
    </source>
</evidence>
<feature type="compositionally biased region" description="Polar residues" evidence="18">
    <location>
        <begin position="1066"/>
        <end position="1075"/>
    </location>
</feature>
<feature type="binding site" evidence="15 17">
    <location>
        <position position="371"/>
    </location>
    <ligand>
        <name>Zn(2+)</name>
        <dbReference type="ChEBI" id="CHEBI:29105"/>
        <note>catalytic</note>
    </ligand>
</feature>
<dbReference type="Pfam" id="PF05986">
    <property type="entry name" value="ADAMTS_spacer1"/>
    <property type="match status" value="1"/>
</dbReference>
<evidence type="ECO:0000259" key="19">
    <source>
        <dbReference type="PROSITE" id="PS50215"/>
    </source>
</evidence>
<dbReference type="SUPFAM" id="SSF82895">
    <property type="entry name" value="TSP-1 type 1 repeat"/>
    <property type="match status" value="3"/>
</dbReference>
<feature type="region of interest" description="Disordered" evidence="18">
    <location>
        <begin position="1005"/>
        <end position="1092"/>
    </location>
</feature>
<feature type="disulfide bond" evidence="16">
    <location>
        <begin position="541"/>
        <end position="553"/>
    </location>
</feature>
<dbReference type="GO" id="GO:0046872">
    <property type="term" value="F:metal ion binding"/>
    <property type="evidence" value="ECO:0007669"/>
    <property type="project" value="UniProtKB-KW"/>
</dbReference>
<keyword evidence="3" id="KW-0272">Extracellular matrix</keyword>
<feature type="disulfide bond" evidence="16">
    <location>
        <begin position="378"/>
        <end position="404"/>
    </location>
</feature>
<dbReference type="InterPro" id="IPR036383">
    <property type="entry name" value="TSP1_rpt_sf"/>
</dbReference>
<organism evidence="21 22">
    <name type="scientific">Pygocentrus nattereri</name>
    <name type="common">Red-bellied piranha</name>
    <dbReference type="NCBI Taxonomy" id="42514"/>
    <lineage>
        <taxon>Eukaryota</taxon>
        <taxon>Metazoa</taxon>
        <taxon>Chordata</taxon>
        <taxon>Craniata</taxon>
        <taxon>Vertebrata</taxon>
        <taxon>Euteleostomi</taxon>
        <taxon>Actinopterygii</taxon>
        <taxon>Neopterygii</taxon>
        <taxon>Teleostei</taxon>
        <taxon>Ostariophysi</taxon>
        <taxon>Characiformes</taxon>
        <taxon>Characoidei</taxon>
        <taxon>Pygocentrus</taxon>
    </lineage>
</organism>
<feature type="disulfide bond" evidence="16">
    <location>
        <begin position="526"/>
        <end position="563"/>
    </location>
</feature>
<evidence type="ECO:0000256" key="14">
    <source>
        <dbReference type="PIRSR" id="PIRSR613273-1"/>
    </source>
</evidence>
<dbReference type="Pfam" id="PF01421">
    <property type="entry name" value="Reprolysin"/>
    <property type="match status" value="1"/>
</dbReference>
<evidence type="ECO:0000256" key="7">
    <source>
        <dbReference type="ARBA" id="ARBA00022737"/>
    </source>
</evidence>
<feature type="binding site" evidence="15 17">
    <location>
        <position position="365"/>
    </location>
    <ligand>
        <name>Zn(2+)</name>
        <dbReference type="ChEBI" id="CHEBI:29105"/>
        <note>catalytic</note>
    </ligand>
</feature>
<feature type="disulfide bond" evidence="16">
    <location>
        <begin position="465"/>
        <end position="498"/>
    </location>
</feature>
<comment type="cofactor">
    <cofactor evidence="15">
        <name>Zn(2+)</name>
        <dbReference type="ChEBI" id="CHEBI:29105"/>
    </cofactor>
    <text evidence="15">Binds 1 zinc ion per subunit.</text>
</comment>
<evidence type="ECO:0000313" key="21">
    <source>
        <dbReference type="Ensembl" id="ENSPNAP00000080998.1"/>
    </source>
</evidence>
<proteinExistence type="predicted"/>
<dbReference type="GO" id="GO:0030198">
    <property type="term" value="P:extracellular matrix organization"/>
    <property type="evidence" value="ECO:0007669"/>
    <property type="project" value="InterPro"/>
</dbReference>
<dbReference type="PROSITE" id="PS50215">
    <property type="entry name" value="ADAM_MEPRO"/>
    <property type="match status" value="1"/>
</dbReference>
<keyword evidence="4" id="KW-0645">Protease</keyword>
<evidence type="ECO:0000256" key="10">
    <source>
        <dbReference type="ARBA" id="ARBA00023049"/>
    </source>
</evidence>
<keyword evidence="5 15" id="KW-0479">Metal-binding</keyword>
<keyword evidence="11" id="KW-0865">Zymogen</keyword>
<dbReference type="AlphaFoldDB" id="A0AAR2LWP3"/>
<name>A0AAR2LWP3_PYGNA</name>
<dbReference type="InterPro" id="IPR010294">
    <property type="entry name" value="ADAMTS_spacer1"/>
</dbReference>
<feature type="disulfide bond" evidence="16">
    <location>
        <begin position="445"/>
        <end position="470"/>
    </location>
</feature>
<keyword evidence="15" id="KW-0106">Calcium</keyword>
<feature type="binding site" evidence="15">
    <location>
        <position position="421"/>
    </location>
    <ligand>
        <name>Ca(2+)</name>
        <dbReference type="ChEBI" id="CHEBI:29108"/>
        <label>1</label>
    </ligand>
</feature>
<accession>A0AAR2LWP3</accession>
<evidence type="ECO:0000313" key="22">
    <source>
        <dbReference type="Proteomes" id="UP001501920"/>
    </source>
</evidence>
<dbReference type="GO" id="GO:0031012">
    <property type="term" value="C:extracellular matrix"/>
    <property type="evidence" value="ECO:0007669"/>
    <property type="project" value="TreeGrafter"/>
</dbReference>
<dbReference type="Pfam" id="PF00090">
    <property type="entry name" value="TSP_1"/>
    <property type="match status" value="1"/>
</dbReference>
<feature type="disulfide bond" evidence="16">
    <location>
        <begin position="492"/>
        <end position="503"/>
    </location>
</feature>
<evidence type="ECO:0000256" key="1">
    <source>
        <dbReference type="ARBA" id="ARBA00004498"/>
    </source>
</evidence>
<feature type="compositionally biased region" description="Polar residues" evidence="18">
    <location>
        <begin position="1028"/>
        <end position="1051"/>
    </location>
</feature>
<feature type="disulfide bond" evidence="16">
    <location>
        <begin position="339"/>
        <end position="418"/>
    </location>
</feature>
<feature type="domain" description="Peptidase M12B" evidence="19">
    <location>
        <begin position="222"/>
        <end position="423"/>
    </location>
</feature>
<keyword evidence="8" id="KW-0378">Hydrolase</keyword>
<protein>
    <recommendedName>
        <fullName evidence="23">Peptidase M12B domain-containing protein</fullName>
    </recommendedName>
</protein>
<dbReference type="InterPro" id="IPR002870">
    <property type="entry name" value="Peptidase_M12B_N"/>
</dbReference>
<keyword evidence="10" id="KW-0482">Metalloprotease</keyword>
<dbReference type="FunFam" id="3.40.1620.60:FF:000001">
    <property type="entry name" value="A disintegrin and metalloproteinase with thrombospondin motifs 3"/>
    <property type="match status" value="1"/>
</dbReference>
<keyword evidence="7" id="KW-0677">Repeat</keyword>
<evidence type="ECO:0000256" key="5">
    <source>
        <dbReference type="ARBA" id="ARBA00022723"/>
    </source>
</evidence>
<keyword evidence="22" id="KW-1185">Reference proteome</keyword>
<dbReference type="Ensembl" id="ENSPNAT00000068448.1">
    <property type="protein sequence ID" value="ENSPNAP00000080998.1"/>
    <property type="gene ID" value="ENSPNAG00000014731.2"/>
</dbReference>
<dbReference type="InterPro" id="IPR000884">
    <property type="entry name" value="TSP1_rpt"/>
</dbReference>
<keyword evidence="12 16" id="KW-1015">Disulfide bond</keyword>
<evidence type="ECO:0000256" key="15">
    <source>
        <dbReference type="PIRSR" id="PIRSR613273-2"/>
    </source>
</evidence>
<dbReference type="Pfam" id="PF17771">
    <property type="entry name" value="ADAMTS_CR_2"/>
    <property type="match status" value="1"/>
</dbReference>
<dbReference type="Gene3D" id="2.20.100.10">
    <property type="entry name" value="Thrombospondin type-1 (TSP1) repeat"/>
    <property type="match status" value="3"/>
</dbReference>
<evidence type="ECO:0000256" key="12">
    <source>
        <dbReference type="ARBA" id="ARBA00023157"/>
    </source>
</evidence>
<feature type="binding site" evidence="15">
    <location>
        <position position="418"/>
    </location>
    <ligand>
        <name>Ca(2+)</name>
        <dbReference type="ChEBI" id="CHEBI:29108"/>
        <label>1</label>
    </ligand>
</feature>
<dbReference type="PROSITE" id="PS50900">
    <property type="entry name" value="PLAC"/>
    <property type="match status" value="1"/>
</dbReference>